<comment type="pathway">
    <text evidence="2">Purine metabolism; 7-cyano-7-deazaguanine biosynthesis.</text>
</comment>
<dbReference type="EMBL" id="JBHRSS010000003">
    <property type="protein sequence ID" value="MFC3103566.1"/>
    <property type="molecule type" value="Genomic_DNA"/>
</dbReference>
<evidence type="ECO:0000256" key="7">
    <source>
        <dbReference type="ARBA" id="ARBA00022833"/>
    </source>
</evidence>
<evidence type="ECO:0000256" key="10">
    <source>
        <dbReference type="ARBA" id="ARBA00048807"/>
    </source>
</evidence>
<dbReference type="EC" id="4.1.2.50" evidence="4"/>
<dbReference type="Pfam" id="PF01242">
    <property type="entry name" value="PTPS"/>
    <property type="match status" value="2"/>
</dbReference>
<proteinExistence type="inferred from homology"/>
<dbReference type="RefSeq" id="WP_380687715.1">
    <property type="nucleotide sequence ID" value="NZ_JBHRSS010000003.1"/>
</dbReference>
<evidence type="ECO:0000256" key="2">
    <source>
        <dbReference type="ARBA" id="ARBA00005061"/>
    </source>
</evidence>
<reference evidence="12" key="1">
    <citation type="journal article" date="2019" name="Int. J. Syst. Evol. Microbiol.">
        <title>The Global Catalogue of Microorganisms (GCM) 10K type strain sequencing project: providing services to taxonomists for standard genome sequencing and annotation.</title>
        <authorList>
            <consortium name="The Broad Institute Genomics Platform"/>
            <consortium name="The Broad Institute Genome Sequencing Center for Infectious Disease"/>
            <person name="Wu L."/>
            <person name="Ma J."/>
        </authorList>
    </citation>
    <scope>NUCLEOTIDE SEQUENCE [LARGE SCALE GENOMIC DNA]</scope>
    <source>
        <strain evidence="12">KCTC 52640</strain>
    </source>
</reference>
<dbReference type="Proteomes" id="UP001595462">
    <property type="component" value="Unassembled WGS sequence"/>
</dbReference>
<evidence type="ECO:0000256" key="9">
    <source>
        <dbReference type="ARBA" id="ARBA00031449"/>
    </source>
</evidence>
<gene>
    <name evidence="11" type="ORF">ACFOSU_06645</name>
</gene>
<dbReference type="InterPro" id="IPR038418">
    <property type="entry name" value="6-PTP_synth/QueD_sf"/>
</dbReference>
<dbReference type="SUPFAM" id="SSF55620">
    <property type="entry name" value="Tetrahydrobiopterin biosynthesis enzymes-like"/>
    <property type="match status" value="2"/>
</dbReference>
<keyword evidence="12" id="KW-1185">Reference proteome</keyword>
<protein>
    <recommendedName>
        <fullName evidence="5">6-carboxy-5,6,7,8-tetrahydropterin synthase</fullName>
        <ecNumber evidence="4">4.1.2.50</ecNumber>
    </recommendedName>
    <alternativeName>
        <fullName evidence="9">Queuosine biosynthesis protein QueD</fullName>
    </alternativeName>
</protein>
<dbReference type="Gene3D" id="3.30.479.10">
    <property type="entry name" value="6-pyruvoyl tetrahydropterin synthase/QueD"/>
    <property type="match status" value="2"/>
</dbReference>
<dbReference type="PANTHER" id="PTHR12589">
    <property type="entry name" value="PYRUVOYL TETRAHYDROBIOPTERIN SYNTHASE"/>
    <property type="match status" value="1"/>
</dbReference>
<comment type="caution">
    <text evidence="11">The sequence shown here is derived from an EMBL/GenBank/DDBJ whole genome shotgun (WGS) entry which is preliminary data.</text>
</comment>
<dbReference type="PANTHER" id="PTHR12589:SF7">
    <property type="entry name" value="6-PYRUVOYL TETRAHYDROBIOPTERIN SYNTHASE"/>
    <property type="match status" value="1"/>
</dbReference>
<dbReference type="InterPro" id="IPR007115">
    <property type="entry name" value="6-PTP_synth/QueD"/>
</dbReference>
<comment type="similarity">
    <text evidence="3">Belongs to the PTPS family. QueD subfamily.</text>
</comment>
<keyword evidence="7" id="KW-0862">Zinc</keyword>
<keyword evidence="8" id="KW-0456">Lyase</keyword>
<sequence length="290" mass="31917">MSHRAGRTPGNSDTLELFVDHVTHVDCGVLDPRSGLSGHTWLVDATLTGQRDASGMLFDFGPAKRLLKREIDALIDHRLLVPRLANGIRLDGPLITLTAHDGAGIDYRGPAAGVAIFDAEAIDSTLLERWLTERIAPQLPANIDALTLALREERIDGPHYHYCHGLKSHDGNCQRMGHGHRCRLAIAIDGVDQPEIAQQWADRWQGIFIGQREDWVETDRHGRHHFAYRAEQGDFAFAIDAGRCVILDGPPTVENIADHIAGELRHAHPAQHIAVRAYEGVGKGAVARRG</sequence>
<evidence type="ECO:0000256" key="6">
    <source>
        <dbReference type="ARBA" id="ARBA00022723"/>
    </source>
</evidence>
<evidence type="ECO:0000256" key="4">
    <source>
        <dbReference type="ARBA" id="ARBA00012982"/>
    </source>
</evidence>
<accession>A0ABV7ENW8</accession>
<comment type="cofactor">
    <cofactor evidence="1">
        <name>Zn(2+)</name>
        <dbReference type="ChEBI" id="CHEBI:29105"/>
    </cofactor>
</comment>
<organism evidence="11 12">
    <name type="scientific">Salinisphaera aquimarina</name>
    <dbReference type="NCBI Taxonomy" id="2094031"/>
    <lineage>
        <taxon>Bacteria</taxon>
        <taxon>Pseudomonadati</taxon>
        <taxon>Pseudomonadota</taxon>
        <taxon>Gammaproteobacteria</taxon>
        <taxon>Salinisphaerales</taxon>
        <taxon>Salinisphaeraceae</taxon>
        <taxon>Salinisphaera</taxon>
    </lineage>
</organism>
<name>A0ABV7ENW8_9GAMM</name>
<evidence type="ECO:0000313" key="11">
    <source>
        <dbReference type="EMBL" id="MFC3103566.1"/>
    </source>
</evidence>
<evidence type="ECO:0000256" key="3">
    <source>
        <dbReference type="ARBA" id="ARBA00008900"/>
    </source>
</evidence>
<evidence type="ECO:0000313" key="12">
    <source>
        <dbReference type="Proteomes" id="UP001595462"/>
    </source>
</evidence>
<comment type="catalytic activity">
    <reaction evidence="10">
        <text>7,8-dihydroneopterin 3'-triphosphate + H2O = 6-carboxy-5,6,7,8-tetrahydropterin + triphosphate + acetaldehyde + 2 H(+)</text>
        <dbReference type="Rhea" id="RHEA:27966"/>
        <dbReference type="ChEBI" id="CHEBI:15343"/>
        <dbReference type="ChEBI" id="CHEBI:15377"/>
        <dbReference type="ChEBI" id="CHEBI:15378"/>
        <dbReference type="ChEBI" id="CHEBI:18036"/>
        <dbReference type="ChEBI" id="CHEBI:58462"/>
        <dbReference type="ChEBI" id="CHEBI:61032"/>
        <dbReference type="EC" id="4.1.2.50"/>
    </reaction>
</comment>
<evidence type="ECO:0000256" key="1">
    <source>
        <dbReference type="ARBA" id="ARBA00001947"/>
    </source>
</evidence>
<evidence type="ECO:0000256" key="5">
    <source>
        <dbReference type="ARBA" id="ARBA00018141"/>
    </source>
</evidence>
<keyword evidence="6" id="KW-0479">Metal-binding</keyword>
<evidence type="ECO:0000256" key="8">
    <source>
        <dbReference type="ARBA" id="ARBA00023239"/>
    </source>
</evidence>